<evidence type="ECO:0000313" key="3">
    <source>
        <dbReference type="EMBL" id="AVO25043.1"/>
    </source>
</evidence>
<sequence>MALPRAPGGRMAGTSPTSRARDAQPTGIVGTTSHGEGKIDESVSKPNNGRRTMGLSQLKNELTAARDEVLAAEQELASAKRRREQAVENWAWREDVENTSPRWIAKQAGLTKPEVDRILHFAIPPKGVS</sequence>
<feature type="coiled-coil region" evidence="1">
    <location>
        <begin position="55"/>
        <end position="89"/>
    </location>
</feature>
<feature type="compositionally biased region" description="Polar residues" evidence="2">
    <location>
        <begin position="44"/>
        <end position="53"/>
    </location>
</feature>
<dbReference type="KEGG" id="vg:64766365"/>
<dbReference type="Proteomes" id="UP000241290">
    <property type="component" value="Genome"/>
</dbReference>
<keyword evidence="4" id="KW-1185">Reference proteome</keyword>
<protein>
    <submittedName>
        <fullName evidence="3">Uncharacterized protein</fullName>
    </submittedName>
</protein>
<keyword evidence="1" id="KW-0175">Coiled coil</keyword>
<dbReference type="GeneID" id="64766365"/>
<feature type="region of interest" description="Disordered" evidence="2">
    <location>
        <begin position="1"/>
        <end position="53"/>
    </location>
</feature>
<dbReference type="RefSeq" id="YP_010059134.1">
    <property type="nucleotide sequence ID" value="NC_054724.1"/>
</dbReference>
<accession>A0A2P1JXJ2</accession>
<dbReference type="EMBL" id="MG962366">
    <property type="protein sequence ID" value="AVO25043.1"/>
    <property type="molecule type" value="Genomic_DNA"/>
</dbReference>
<name>A0A2P1JXJ2_9CAUD</name>
<reference evidence="4" key="1">
    <citation type="submission" date="2018-02" db="EMBL/GenBank/DDBJ databases">
        <authorList>
            <person name="Cohen D.B."/>
            <person name="Kent A.D."/>
        </authorList>
    </citation>
    <scope>NUCLEOTIDE SEQUENCE [LARGE SCALE GENOMIC DNA]</scope>
</reference>
<evidence type="ECO:0000256" key="2">
    <source>
        <dbReference type="SAM" id="MobiDB-lite"/>
    </source>
</evidence>
<proteinExistence type="predicted"/>
<gene>
    <name evidence="3" type="primary">112</name>
    <name evidence="3" type="ORF">SEA_FINCH_112</name>
</gene>
<evidence type="ECO:0000256" key="1">
    <source>
        <dbReference type="SAM" id="Coils"/>
    </source>
</evidence>
<organism evidence="3 4">
    <name type="scientific">Rhodococcus phage Finch</name>
    <dbReference type="NCBI Taxonomy" id="2094144"/>
    <lineage>
        <taxon>Viruses</taxon>
        <taxon>Duplodnaviria</taxon>
        <taxon>Heunggongvirae</taxon>
        <taxon>Uroviricota</taxon>
        <taxon>Caudoviricetes</taxon>
        <taxon>Finchvirus</taxon>
        <taxon>Finchvirus finch</taxon>
    </lineage>
</organism>
<evidence type="ECO:0000313" key="4">
    <source>
        <dbReference type="Proteomes" id="UP000241290"/>
    </source>
</evidence>